<dbReference type="PANTHER" id="PTHR37539:SF1">
    <property type="entry name" value="ER-BOUND OXYGENASE MPAB_MPAB'_RUBBER OXYGENASE CATALYTIC DOMAIN-CONTAINING PROTEIN"/>
    <property type="match status" value="1"/>
</dbReference>
<evidence type="ECO:0000259" key="3">
    <source>
        <dbReference type="Pfam" id="PF09995"/>
    </source>
</evidence>
<organism evidence="4 5">
    <name type="scientific">Monosporascus ibericus</name>
    <dbReference type="NCBI Taxonomy" id="155417"/>
    <lineage>
        <taxon>Eukaryota</taxon>
        <taxon>Fungi</taxon>
        <taxon>Dikarya</taxon>
        <taxon>Ascomycota</taxon>
        <taxon>Pezizomycotina</taxon>
        <taxon>Sordariomycetes</taxon>
        <taxon>Xylariomycetidae</taxon>
        <taxon>Xylariales</taxon>
        <taxon>Xylariales incertae sedis</taxon>
        <taxon>Monosporascus</taxon>
    </lineage>
</organism>
<dbReference type="STRING" id="155417.A0A4Q4U0F6"/>
<proteinExistence type="predicted"/>
<keyword evidence="2" id="KW-0812">Transmembrane</keyword>
<sequence>MGRQEIPDDEYGWRNHWGFKFNWTPEHLKPKDLEPLIHTYDVVATECLERLYEISPSPSFIAAPKQDGTETTSKPDGEKQKRRDLYELLREHAATEPKVGRLWDEIHTVPEWVDWEQLERGQKVFFRYAGPVLMTLTFVGLLGGMTSGRAVETLDRTGGFGVDAVRRRLLETMQHTLDVHRDVASIRPGGAGFEDSVRVRLLHAGVRRRILAIQATMAASRPGSSSYYDARTLGVPISDLDCIGTINEFACEVVWIGLPRQGIVMWPGEIEDYLALWRYVAYLMGAPHDWLASPGSARRMMDSLIVSEMRPTNKSAALANNILDGLASQPPTYASREFLCAQVWWLNGPEVARALEIGWPGWYYYALVLGQCAFFAVTCYVNRSVAWLDERNVKLVRHILYQVFIRDKSKGGLGYTSKFPLKYLPSFDRPATQRGPGSAIAPGSKRKMSRTGRTAFISLLLATAIVGTVLWVSVRGVVRLVVAWAVS</sequence>
<evidence type="ECO:0000313" key="5">
    <source>
        <dbReference type="Proteomes" id="UP000293360"/>
    </source>
</evidence>
<keyword evidence="5" id="KW-1185">Reference proteome</keyword>
<comment type="caution">
    <text evidence="4">The sequence shown here is derived from an EMBL/GenBank/DDBJ whole genome shotgun (WGS) entry which is preliminary data.</text>
</comment>
<dbReference type="OrthoDB" id="6361347at2759"/>
<protein>
    <recommendedName>
        <fullName evidence="3">ER-bound oxygenase mpaB/mpaB'/Rubber oxygenase catalytic domain-containing protein</fullName>
    </recommendedName>
</protein>
<feature type="transmembrane region" description="Helical" evidence="2">
    <location>
        <begin position="362"/>
        <end position="381"/>
    </location>
</feature>
<dbReference type="AlphaFoldDB" id="A0A4Q4U0F6"/>
<feature type="region of interest" description="Disordered" evidence="1">
    <location>
        <begin position="427"/>
        <end position="446"/>
    </location>
</feature>
<dbReference type="GO" id="GO:0016491">
    <property type="term" value="F:oxidoreductase activity"/>
    <property type="evidence" value="ECO:0007669"/>
    <property type="project" value="InterPro"/>
</dbReference>
<name>A0A4Q4U0F6_9PEZI</name>
<gene>
    <name evidence="4" type="ORF">DL764_000074</name>
</gene>
<evidence type="ECO:0000256" key="2">
    <source>
        <dbReference type="SAM" id="Phobius"/>
    </source>
</evidence>
<dbReference type="Pfam" id="PF09995">
    <property type="entry name" value="MPAB_Lcp_cat"/>
    <property type="match status" value="1"/>
</dbReference>
<feature type="region of interest" description="Disordered" evidence="1">
    <location>
        <begin position="59"/>
        <end position="81"/>
    </location>
</feature>
<dbReference type="Proteomes" id="UP000293360">
    <property type="component" value="Unassembled WGS sequence"/>
</dbReference>
<evidence type="ECO:0000256" key="1">
    <source>
        <dbReference type="SAM" id="MobiDB-lite"/>
    </source>
</evidence>
<feature type="domain" description="ER-bound oxygenase mpaB/mpaB'/Rubber oxygenase catalytic" evidence="3">
    <location>
        <begin position="131"/>
        <end position="360"/>
    </location>
</feature>
<evidence type="ECO:0000313" key="4">
    <source>
        <dbReference type="EMBL" id="RYP11420.1"/>
    </source>
</evidence>
<keyword evidence="2" id="KW-1133">Transmembrane helix</keyword>
<reference evidence="4 5" key="1">
    <citation type="submission" date="2018-06" db="EMBL/GenBank/DDBJ databases">
        <title>Complete Genomes of Monosporascus.</title>
        <authorList>
            <person name="Robinson A.J."/>
            <person name="Natvig D.O."/>
        </authorList>
    </citation>
    <scope>NUCLEOTIDE SEQUENCE [LARGE SCALE GENOMIC DNA]</scope>
    <source>
        <strain evidence="4 5">CBS 110550</strain>
    </source>
</reference>
<feature type="transmembrane region" description="Helical" evidence="2">
    <location>
        <begin position="455"/>
        <end position="474"/>
    </location>
</feature>
<dbReference type="InterPro" id="IPR037473">
    <property type="entry name" value="Lcp-like"/>
</dbReference>
<dbReference type="PANTHER" id="PTHR37539">
    <property type="entry name" value="SECRETED PROTEIN-RELATED"/>
    <property type="match status" value="1"/>
</dbReference>
<dbReference type="EMBL" id="QJNU01000002">
    <property type="protein sequence ID" value="RYP11420.1"/>
    <property type="molecule type" value="Genomic_DNA"/>
</dbReference>
<dbReference type="InterPro" id="IPR018713">
    <property type="entry name" value="MPAB/Lcp_cat_dom"/>
</dbReference>
<keyword evidence="2" id="KW-0472">Membrane</keyword>
<accession>A0A4Q4U0F6</accession>